<evidence type="ECO:0000313" key="3">
    <source>
        <dbReference type="Proteomes" id="UP000601361"/>
    </source>
</evidence>
<evidence type="ECO:0000256" key="1">
    <source>
        <dbReference type="SAM" id="SignalP"/>
    </source>
</evidence>
<gene>
    <name evidence="2" type="ORF">GCM10011378_05730</name>
</gene>
<keyword evidence="3" id="KW-1185">Reference proteome</keyword>
<sequence length="300" mass="34216">MRKSLLTMLVALAATASSYAQDYKTVVKAIAQDKPKAQTQLMILGSSHFGQEGFYKGFPKADLLSEQRQQEVAQLTRQLAKFKPDIIMIETTPEEQPRVDSLYTLYKTDKVKLEDIPYGRAERFQFGYRLGKTLHHNRIFSADYYESVSNRILTSGENFELYQTDAAKFSGVGKAAEARFKEGNATLKEFLLFINDPTVLDFTYRVMFVNPARVKNGTFTNPPARYVDTAYVNKQYIGAEYISIFHERDLKIYSNIVTTQLREKGQRILVIMGQRHAATLPKLFVNDPAYKLVPVSAYVK</sequence>
<organism evidence="2 3">
    <name type="scientific">Hymenobacter glacieicola</name>
    <dbReference type="NCBI Taxonomy" id="1562124"/>
    <lineage>
        <taxon>Bacteria</taxon>
        <taxon>Pseudomonadati</taxon>
        <taxon>Bacteroidota</taxon>
        <taxon>Cytophagia</taxon>
        <taxon>Cytophagales</taxon>
        <taxon>Hymenobacteraceae</taxon>
        <taxon>Hymenobacter</taxon>
    </lineage>
</organism>
<protein>
    <recommendedName>
        <fullName evidence="4">TraB/GumN family protein</fullName>
    </recommendedName>
</protein>
<comment type="caution">
    <text evidence="2">The sequence shown here is derived from an EMBL/GenBank/DDBJ whole genome shotgun (WGS) entry which is preliminary data.</text>
</comment>
<dbReference type="EMBL" id="BMGS01000001">
    <property type="protein sequence ID" value="GGG32056.1"/>
    <property type="molecule type" value="Genomic_DNA"/>
</dbReference>
<name>A0ABQ1WI95_9BACT</name>
<dbReference type="InterPro" id="IPR043749">
    <property type="entry name" value="DUF5694"/>
</dbReference>
<evidence type="ECO:0000313" key="2">
    <source>
        <dbReference type="EMBL" id="GGG32056.1"/>
    </source>
</evidence>
<feature type="signal peptide" evidence="1">
    <location>
        <begin position="1"/>
        <end position="20"/>
    </location>
</feature>
<feature type="chain" id="PRO_5046536170" description="TraB/GumN family protein" evidence="1">
    <location>
        <begin position="21"/>
        <end position="300"/>
    </location>
</feature>
<accession>A0ABQ1WI95</accession>
<evidence type="ECO:0008006" key="4">
    <source>
        <dbReference type="Google" id="ProtNLM"/>
    </source>
</evidence>
<dbReference type="Proteomes" id="UP000601361">
    <property type="component" value="Unassembled WGS sequence"/>
</dbReference>
<dbReference type="Pfam" id="PF18950">
    <property type="entry name" value="DUF5694"/>
    <property type="match status" value="1"/>
</dbReference>
<proteinExistence type="predicted"/>
<keyword evidence="1" id="KW-0732">Signal</keyword>
<reference evidence="3" key="1">
    <citation type="journal article" date="2019" name="Int. J. Syst. Evol. Microbiol.">
        <title>The Global Catalogue of Microorganisms (GCM) 10K type strain sequencing project: providing services to taxonomists for standard genome sequencing and annotation.</title>
        <authorList>
            <consortium name="The Broad Institute Genomics Platform"/>
            <consortium name="The Broad Institute Genome Sequencing Center for Infectious Disease"/>
            <person name="Wu L."/>
            <person name="Ma J."/>
        </authorList>
    </citation>
    <scope>NUCLEOTIDE SEQUENCE [LARGE SCALE GENOMIC DNA]</scope>
    <source>
        <strain evidence="3">CGMCC 1.12990</strain>
    </source>
</reference>